<feature type="signal peptide" evidence="8">
    <location>
        <begin position="1"/>
        <end position="27"/>
    </location>
</feature>
<dbReference type="InterPro" id="IPR012127">
    <property type="entry name" value="Cyt_c_prime"/>
</dbReference>
<comment type="caution">
    <text evidence="9">The sequence shown here is derived from an EMBL/GenBank/DDBJ whole genome shotgun (WGS) entry which is preliminary data.</text>
</comment>
<dbReference type="Proteomes" id="UP000463138">
    <property type="component" value="Unassembled WGS sequence"/>
</dbReference>
<dbReference type="InterPro" id="IPR010980">
    <property type="entry name" value="Cyt_c/b562"/>
</dbReference>
<keyword evidence="4" id="KW-0249">Electron transport</keyword>
<dbReference type="GO" id="GO:0009055">
    <property type="term" value="F:electron transfer activity"/>
    <property type="evidence" value="ECO:0007669"/>
    <property type="project" value="InterPro"/>
</dbReference>
<keyword evidence="2 7" id="KW-0349">Heme</keyword>
<evidence type="ECO:0000256" key="5">
    <source>
        <dbReference type="ARBA" id="ARBA00023004"/>
    </source>
</evidence>
<dbReference type="GO" id="GO:0022900">
    <property type="term" value="P:electron transport chain"/>
    <property type="evidence" value="ECO:0007669"/>
    <property type="project" value="InterPro"/>
</dbReference>
<dbReference type="EMBL" id="QOVF01000002">
    <property type="protein sequence ID" value="KAA0695202.1"/>
    <property type="molecule type" value="Genomic_DNA"/>
</dbReference>
<name>A0A7V7GUM7_9GAMM</name>
<sequence length="155" mass="16589">MQPVPTLKILSCLSLSLLLAACGNQQADPDSPEGQRQAVFQQFLQHSEPMGGMLAGRLAFDGEAFAGHAEQLAGLADAPWKHFSEPDQNNPQPNAALPEVWSDADGFAERIGQYQTAVTDLNLIAAKGVDSPEQVASAMQAVQQACKACHDGYRR</sequence>
<dbReference type="GO" id="GO:0005506">
    <property type="term" value="F:iron ion binding"/>
    <property type="evidence" value="ECO:0007669"/>
    <property type="project" value="InterPro"/>
</dbReference>
<feature type="binding site" description="axial binding residue" evidence="6">
    <location>
        <position position="150"/>
    </location>
    <ligand>
        <name>heme c</name>
        <dbReference type="ChEBI" id="CHEBI:61717"/>
    </ligand>
    <ligandPart>
        <name>Fe</name>
        <dbReference type="ChEBI" id="CHEBI:18248"/>
    </ligandPart>
</feature>
<reference evidence="9 10" key="1">
    <citation type="submission" date="2018-07" db="EMBL/GenBank/DDBJ databases">
        <title>Pseudomonas laoshanensis sp. nov., isolated from soil.</title>
        <authorList>
            <person name="Sun J."/>
            <person name="Yu L."/>
            <person name="Wang M."/>
            <person name="Zhang C."/>
        </authorList>
    </citation>
    <scope>NUCLEOTIDE SEQUENCE [LARGE SCALE GENOMIC DNA]</scope>
    <source>
        <strain evidence="9 10">Y22</strain>
    </source>
</reference>
<evidence type="ECO:0000256" key="1">
    <source>
        <dbReference type="ARBA" id="ARBA00022448"/>
    </source>
</evidence>
<evidence type="ECO:0000256" key="7">
    <source>
        <dbReference type="PIRSR" id="PIRSR000027-2"/>
    </source>
</evidence>
<dbReference type="AlphaFoldDB" id="A0A7V7GUM7"/>
<dbReference type="PROSITE" id="PS51009">
    <property type="entry name" value="CYTCII"/>
    <property type="match status" value="1"/>
</dbReference>
<feature type="chain" id="PRO_5031427652" evidence="8">
    <location>
        <begin position="28"/>
        <end position="155"/>
    </location>
</feature>
<comment type="PTM">
    <text evidence="7">Binds 1 heme group per subunit.</text>
</comment>
<dbReference type="InterPro" id="IPR002321">
    <property type="entry name" value="Cyt_c_II"/>
</dbReference>
<proteinExistence type="predicted"/>
<evidence type="ECO:0000256" key="4">
    <source>
        <dbReference type="ARBA" id="ARBA00022982"/>
    </source>
</evidence>
<keyword evidence="5 6" id="KW-0408">Iron</keyword>
<dbReference type="OrthoDB" id="5520910at2"/>
<keyword evidence="8" id="KW-0732">Signal</keyword>
<organism evidence="9 10">
    <name type="scientific">Halopseudomonas laoshanensis</name>
    <dbReference type="NCBI Taxonomy" id="2268758"/>
    <lineage>
        <taxon>Bacteria</taxon>
        <taxon>Pseudomonadati</taxon>
        <taxon>Pseudomonadota</taxon>
        <taxon>Gammaproteobacteria</taxon>
        <taxon>Pseudomonadales</taxon>
        <taxon>Pseudomonadaceae</taxon>
        <taxon>Halopseudomonas</taxon>
    </lineage>
</organism>
<evidence type="ECO:0000256" key="3">
    <source>
        <dbReference type="ARBA" id="ARBA00022723"/>
    </source>
</evidence>
<keyword evidence="1" id="KW-0813">Transport</keyword>
<dbReference type="RefSeq" id="WP_149332562.1">
    <property type="nucleotide sequence ID" value="NZ_QOVF01000002.1"/>
</dbReference>
<evidence type="ECO:0000313" key="9">
    <source>
        <dbReference type="EMBL" id="KAA0695202.1"/>
    </source>
</evidence>
<keyword evidence="3 6" id="KW-0479">Metal-binding</keyword>
<evidence type="ECO:0000256" key="8">
    <source>
        <dbReference type="SAM" id="SignalP"/>
    </source>
</evidence>
<dbReference type="GO" id="GO:0042597">
    <property type="term" value="C:periplasmic space"/>
    <property type="evidence" value="ECO:0007669"/>
    <property type="project" value="InterPro"/>
</dbReference>
<evidence type="ECO:0000256" key="2">
    <source>
        <dbReference type="ARBA" id="ARBA00022617"/>
    </source>
</evidence>
<evidence type="ECO:0000313" key="10">
    <source>
        <dbReference type="Proteomes" id="UP000463138"/>
    </source>
</evidence>
<protein>
    <submittedName>
        <fullName evidence="9">Cytochrome c</fullName>
    </submittedName>
</protein>
<dbReference type="Pfam" id="PF01322">
    <property type="entry name" value="Cytochrom_C_2"/>
    <property type="match status" value="1"/>
</dbReference>
<dbReference type="Gene3D" id="1.20.120.10">
    <property type="entry name" value="Cytochrome c/b562"/>
    <property type="match status" value="1"/>
</dbReference>
<feature type="binding site" description="covalent" evidence="7">
    <location>
        <position position="149"/>
    </location>
    <ligand>
        <name>heme c</name>
        <dbReference type="ChEBI" id="CHEBI:61717"/>
    </ligand>
</feature>
<accession>A0A7V7GUM7</accession>
<gene>
    <name evidence="9" type="ORF">DT594_10225</name>
</gene>
<keyword evidence="10" id="KW-1185">Reference proteome</keyword>
<dbReference type="GO" id="GO:0020037">
    <property type="term" value="F:heme binding"/>
    <property type="evidence" value="ECO:0007669"/>
    <property type="project" value="InterPro"/>
</dbReference>
<dbReference type="PIRSF" id="PIRSF000027">
    <property type="entry name" value="Cytc_c_prime"/>
    <property type="match status" value="1"/>
</dbReference>
<dbReference type="SUPFAM" id="SSF47175">
    <property type="entry name" value="Cytochromes"/>
    <property type="match status" value="1"/>
</dbReference>
<feature type="binding site" description="covalent" evidence="7">
    <location>
        <position position="146"/>
    </location>
    <ligand>
        <name>heme c</name>
        <dbReference type="ChEBI" id="CHEBI:61717"/>
    </ligand>
</feature>
<evidence type="ECO:0000256" key="6">
    <source>
        <dbReference type="PIRSR" id="PIRSR000027-1"/>
    </source>
</evidence>